<evidence type="ECO:0000256" key="4">
    <source>
        <dbReference type="ARBA" id="ARBA00022679"/>
    </source>
</evidence>
<gene>
    <name evidence="12" type="ORF">WMY93_030531</name>
</gene>
<evidence type="ECO:0000313" key="13">
    <source>
        <dbReference type="Proteomes" id="UP001460270"/>
    </source>
</evidence>
<evidence type="ECO:0000256" key="6">
    <source>
        <dbReference type="ARBA" id="ARBA00022771"/>
    </source>
</evidence>
<dbReference type="InterPro" id="IPR027370">
    <property type="entry name" value="Znf-RING_euk"/>
</dbReference>
<evidence type="ECO:0000259" key="10">
    <source>
        <dbReference type="PROSITE" id="PS50089"/>
    </source>
</evidence>
<dbReference type="Pfam" id="PF13445">
    <property type="entry name" value="zf-RING_UBOX"/>
    <property type="match status" value="1"/>
</dbReference>
<keyword evidence="5 9" id="KW-0479">Metal-binding</keyword>
<protein>
    <recommendedName>
        <fullName evidence="14">RING-type domain-containing protein</fullName>
    </recommendedName>
</protein>
<dbReference type="Proteomes" id="UP001460270">
    <property type="component" value="Unassembled WGS sequence"/>
</dbReference>
<evidence type="ECO:0000256" key="9">
    <source>
        <dbReference type="PROSITE-ProRule" id="PRU00333"/>
    </source>
</evidence>
<feature type="domain" description="RING-type" evidence="10">
    <location>
        <begin position="400"/>
        <end position="440"/>
    </location>
</feature>
<dbReference type="GO" id="GO:0032259">
    <property type="term" value="P:methylation"/>
    <property type="evidence" value="ECO:0007669"/>
    <property type="project" value="UniProtKB-KW"/>
</dbReference>
<evidence type="ECO:0000256" key="1">
    <source>
        <dbReference type="ARBA" id="ARBA00001947"/>
    </source>
</evidence>
<dbReference type="SUPFAM" id="SSF82282">
    <property type="entry name" value="Homocysteine S-methyltransferase"/>
    <property type="match status" value="1"/>
</dbReference>
<reference evidence="13" key="1">
    <citation type="submission" date="2024-04" db="EMBL/GenBank/DDBJ databases">
        <title>Salinicola lusitanus LLJ914,a marine bacterium isolated from the Okinawa Trough.</title>
        <authorList>
            <person name="Li J."/>
        </authorList>
    </citation>
    <scope>NUCLEOTIDE SEQUENCE [LARGE SCALE GENOMIC DNA]</scope>
</reference>
<evidence type="ECO:0000313" key="12">
    <source>
        <dbReference type="EMBL" id="KAK7878695.1"/>
    </source>
</evidence>
<dbReference type="GO" id="GO:0071267">
    <property type="term" value="P:L-methionine salvage"/>
    <property type="evidence" value="ECO:0007669"/>
    <property type="project" value="TreeGrafter"/>
</dbReference>
<dbReference type="InterPro" id="IPR001841">
    <property type="entry name" value="Znf_RING"/>
</dbReference>
<dbReference type="InterPro" id="IPR013083">
    <property type="entry name" value="Znf_RING/FYVE/PHD"/>
</dbReference>
<organism evidence="12 13">
    <name type="scientific">Mugilogobius chulae</name>
    <name type="common">yellowstripe goby</name>
    <dbReference type="NCBI Taxonomy" id="88201"/>
    <lineage>
        <taxon>Eukaryota</taxon>
        <taxon>Metazoa</taxon>
        <taxon>Chordata</taxon>
        <taxon>Craniata</taxon>
        <taxon>Vertebrata</taxon>
        <taxon>Euteleostomi</taxon>
        <taxon>Actinopterygii</taxon>
        <taxon>Neopterygii</taxon>
        <taxon>Teleostei</taxon>
        <taxon>Neoteleostei</taxon>
        <taxon>Acanthomorphata</taxon>
        <taxon>Gobiaria</taxon>
        <taxon>Gobiiformes</taxon>
        <taxon>Gobioidei</taxon>
        <taxon>Gobiidae</taxon>
        <taxon>Gobionellinae</taxon>
        <taxon>Mugilogobius</taxon>
    </lineage>
</organism>
<dbReference type="GO" id="GO:0047150">
    <property type="term" value="F:betaine-homocysteine S-methyltransferase activity"/>
    <property type="evidence" value="ECO:0007669"/>
    <property type="project" value="TreeGrafter"/>
</dbReference>
<dbReference type="Gene3D" id="3.20.20.330">
    <property type="entry name" value="Homocysteine-binding-like domain"/>
    <property type="match status" value="1"/>
</dbReference>
<dbReference type="SUPFAM" id="SSF57850">
    <property type="entry name" value="RING/U-box"/>
    <property type="match status" value="1"/>
</dbReference>
<feature type="binding site" evidence="9">
    <location>
        <position position="283"/>
    </location>
    <ligand>
        <name>Zn(2+)</name>
        <dbReference type="ChEBI" id="CHEBI:29105"/>
    </ligand>
</feature>
<evidence type="ECO:0000256" key="8">
    <source>
        <dbReference type="PROSITE-ProRule" id="PRU00175"/>
    </source>
</evidence>
<comment type="caution">
    <text evidence="12">The sequence shown here is derived from an EMBL/GenBank/DDBJ whole genome shotgun (WGS) entry which is preliminary data.</text>
</comment>
<keyword evidence="3 9" id="KW-0489">Methyltransferase</keyword>
<evidence type="ECO:0000256" key="7">
    <source>
        <dbReference type="ARBA" id="ARBA00022833"/>
    </source>
</evidence>
<comment type="cofactor">
    <cofactor evidence="1 9">
        <name>Zn(2+)</name>
        <dbReference type="ChEBI" id="CHEBI:29105"/>
    </cofactor>
</comment>
<dbReference type="GO" id="GO:0005829">
    <property type="term" value="C:cytosol"/>
    <property type="evidence" value="ECO:0007669"/>
    <property type="project" value="TreeGrafter"/>
</dbReference>
<dbReference type="InterPro" id="IPR003726">
    <property type="entry name" value="HCY_dom"/>
</dbReference>
<proteinExistence type="predicted"/>
<sequence length="500" mass="55928">MKRNKRDILERLNAGEVIVGDGGMVLQLERRGYVKAGPWTPEASVQHPEAVRQLHREFLRAGADVLQTFTFYCSEDNLELSGNVTNITAAQINEAACDLAREVADEGNALVAGCVSQTPFKSLFKKQLDEFLKKDIDFFIAEFFRYSEEAAWAVEVLKTSGKTVGATLCISPHGDMNGLSPGDCAVHLVKAGADIVGVNCHLDPTACIQTVKLMREGLDRAGLKAHLMIQPLGCHTPECNLTGYIGLPEFPFALETRSLTRWDVHKYAREAYKAGIRYIGGCCGFEAYHIRAISEELRDERGFLPPASEKHGLWGLLWRCTQNPGSEPGLKGNIGKIFFQHLGVLTVHRWPNQKMNEERQHQSPACLTLYSKNETSLTFDTRRSSGTKTKMASCEEQLLCSICLEVFKEPVTTPCGHNYCKTCITDYWDSSQQIRCPLCKKRFRQRPALRCNTSFRDVMEHLRSLSLLSPTEEEQAGPGDVACDICLEPKYRASRPVWCV</sequence>
<dbReference type="FunFam" id="3.20.20.330:FF:000003">
    <property type="entry name" value="Betaine--homocysteine S-methyltransferase 1"/>
    <property type="match status" value="1"/>
</dbReference>
<evidence type="ECO:0008006" key="14">
    <source>
        <dbReference type="Google" id="ProtNLM"/>
    </source>
</evidence>
<comment type="pathway">
    <text evidence="2">Amino-acid biosynthesis; L-methionine biosynthesis via de novo pathway; L-methionine from L-homocysteine (BhmT route): step 1/1.</text>
</comment>
<dbReference type="SMART" id="SM00184">
    <property type="entry name" value="RING"/>
    <property type="match status" value="1"/>
</dbReference>
<dbReference type="EMBL" id="JBBPFD010000491">
    <property type="protein sequence ID" value="KAK7878695.1"/>
    <property type="molecule type" value="Genomic_DNA"/>
</dbReference>
<dbReference type="PROSITE" id="PS00518">
    <property type="entry name" value="ZF_RING_1"/>
    <property type="match status" value="1"/>
</dbReference>
<keyword evidence="13" id="KW-1185">Reference proteome</keyword>
<dbReference type="PROSITE" id="PS50089">
    <property type="entry name" value="ZF_RING_2"/>
    <property type="match status" value="1"/>
</dbReference>
<feature type="domain" description="Hcy-binding" evidence="11">
    <location>
        <begin position="6"/>
        <end position="297"/>
    </location>
</feature>
<name>A0AAW0MHB3_9GOBI</name>
<keyword evidence="4 9" id="KW-0808">Transferase</keyword>
<accession>A0AAW0MHB3</accession>
<feature type="binding site" evidence="9">
    <location>
        <position position="282"/>
    </location>
    <ligand>
        <name>Zn(2+)</name>
        <dbReference type="ChEBI" id="CHEBI:29105"/>
    </ligand>
</feature>
<evidence type="ECO:0000256" key="5">
    <source>
        <dbReference type="ARBA" id="ARBA00022723"/>
    </source>
</evidence>
<dbReference type="GO" id="GO:0008270">
    <property type="term" value="F:zinc ion binding"/>
    <property type="evidence" value="ECO:0007669"/>
    <property type="project" value="UniProtKB-KW"/>
</dbReference>
<dbReference type="PANTHER" id="PTHR46120:SF1">
    <property type="entry name" value="HCY-BINDING DOMAIN-CONTAINING PROTEIN"/>
    <property type="match status" value="1"/>
</dbReference>
<dbReference type="Gene3D" id="3.30.40.10">
    <property type="entry name" value="Zinc/RING finger domain, C3HC4 (zinc finger)"/>
    <property type="match status" value="1"/>
</dbReference>
<dbReference type="PANTHER" id="PTHR46120">
    <property type="entry name" value="BETAINE--HOMOCYSTEINE S-METHYLTRANSFERASE 1"/>
    <property type="match status" value="1"/>
</dbReference>
<dbReference type="PROSITE" id="PS50970">
    <property type="entry name" value="HCY"/>
    <property type="match status" value="1"/>
</dbReference>
<dbReference type="InterPro" id="IPR017907">
    <property type="entry name" value="Znf_RING_CS"/>
</dbReference>
<dbReference type="AlphaFoldDB" id="A0AAW0MHB3"/>
<evidence type="ECO:0000256" key="3">
    <source>
        <dbReference type="ARBA" id="ARBA00022603"/>
    </source>
</evidence>
<evidence type="ECO:0000256" key="2">
    <source>
        <dbReference type="ARBA" id="ARBA00005137"/>
    </source>
</evidence>
<dbReference type="Pfam" id="PF02574">
    <property type="entry name" value="S-methyl_trans"/>
    <property type="match status" value="1"/>
</dbReference>
<evidence type="ECO:0000259" key="11">
    <source>
        <dbReference type="PROSITE" id="PS50970"/>
    </source>
</evidence>
<feature type="binding site" evidence="9">
    <location>
        <position position="200"/>
    </location>
    <ligand>
        <name>Zn(2+)</name>
        <dbReference type="ChEBI" id="CHEBI:29105"/>
    </ligand>
</feature>
<dbReference type="InterPro" id="IPR051524">
    <property type="entry name" value="BHMT"/>
</dbReference>
<keyword evidence="6 8" id="KW-0863">Zinc-finger</keyword>
<dbReference type="InterPro" id="IPR036589">
    <property type="entry name" value="HCY_dom_sf"/>
</dbReference>
<keyword evidence="7 9" id="KW-0862">Zinc</keyword>